<organism evidence="1 2">
    <name type="scientific">Cichorium intybus</name>
    <name type="common">Chicory</name>
    <dbReference type="NCBI Taxonomy" id="13427"/>
    <lineage>
        <taxon>Eukaryota</taxon>
        <taxon>Viridiplantae</taxon>
        <taxon>Streptophyta</taxon>
        <taxon>Embryophyta</taxon>
        <taxon>Tracheophyta</taxon>
        <taxon>Spermatophyta</taxon>
        <taxon>Magnoliopsida</taxon>
        <taxon>eudicotyledons</taxon>
        <taxon>Gunneridae</taxon>
        <taxon>Pentapetalae</taxon>
        <taxon>asterids</taxon>
        <taxon>campanulids</taxon>
        <taxon>Asterales</taxon>
        <taxon>Asteraceae</taxon>
        <taxon>Cichorioideae</taxon>
        <taxon>Cichorieae</taxon>
        <taxon>Cichoriinae</taxon>
        <taxon>Cichorium</taxon>
    </lineage>
</organism>
<reference evidence="1 2" key="2">
    <citation type="journal article" date="2022" name="Mol. Ecol. Resour.">
        <title>The genomes of chicory, endive, great burdock and yacon provide insights into Asteraceae paleo-polyploidization history and plant inulin production.</title>
        <authorList>
            <person name="Fan W."/>
            <person name="Wang S."/>
            <person name="Wang H."/>
            <person name="Wang A."/>
            <person name="Jiang F."/>
            <person name="Liu H."/>
            <person name="Zhao H."/>
            <person name="Xu D."/>
            <person name="Zhang Y."/>
        </authorList>
    </citation>
    <scope>NUCLEOTIDE SEQUENCE [LARGE SCALE GENOMIC DNA]</scope>
    <source>
        <strain evidence="2">cv. Punajuju</strain>
        <tissue evidence="1">Leaves</tissue>
    </source>
</reference>
<proteinExistence type="predicted"/>
<comment type="caution">
    <text evidence="1">The sequence shown here is derived from an EMBL/GenBank/DDBJ whole genome shotgun (WGS) entry which is preliminary data.</text>
</comment>
<evidence type="ECO:0000313" key="1">
    <source>
        <dbReference type="EMBL" id="KAI3721157.1"/>
    </source>
</evidence>
<protein>
    <submittedName>
        <fullName evidence="1">Uncharacterized protein</fullName>
    </submittedName>
</protein>
<sequence>METESGTTLRSTETRETRRRIVLFPLPFQGHINPMLQLANILHTQGFEITIIHTDYNSPNHSNYPHFTFNSITDGFSEIEQQLPPPPTDPDAGYFLNYLNRSCVDPFTDCLAKLLAESNKGSIACLVTDAAFYFTQAVADTMKLPRMVLRTGSLSCTNAYNVLSIFSKKGCVNRTKEDLDSEATVPEYPLMKVKDVMKMAINPQSYGDFLANMLKQMKQDKTILSWLDTQAPKSVIYVSFGSAASITESEFQQVAYGLINIGVPFLWVVRPKVVRGSEWLESLPEKFLEDIGVMLDDGFEKVGIDMALRRVMIDKEGEEMRERACCLKEKVNLSLKEGGSSHQSLKSLVDYISSLNHL</sequence>
<gene>
    <name evidence="1" type="ORF">L2E82_32162</name>
</gene>
<reference evidence="2" key="1">
    <citation type="journal article" date="2022" name="Mol. Ecol. Resour.">
        <title>The genomes of chicory, endive, great burdock and yacon provide insights into Asteraceae palaeo-polyploidization history and plant inulin production.</title>
        <authorList>
            <person name="Fan W."/>
            <person name="Wang S."/>
            <person name="Wang H."/>
            <person name="Wang A."/>
            <person name="Jiang F."/>
            <person name="Liu H."/>
            <person name="Zhao H."/>
            <person name="Xu D."/>
            <person name="Zhang Y."/>
        </authorList>
    </citation>
    <scope>NUCLEOTIDE SEQUENCE [LARGE SCALE GENOMIC DNA]</scope>
    <source>
        <strain evidence="2">cv. Punajuju</strain>
    </source>
</reference>
<keyword evidence="2" id="KW-1185">Reference proteome</keyword>
<dbReference type="Proteomes" id="UP001055811">
    <property type="component" value="Linkage Group LG06"/>
</dbReference>
<dbReference type="EMBL" id="CM042014">
    <property type="protein sequence ID" value="KAI3721157.1"/>
    <property type="molecule type" value="Genomic_DNA"/>
</dbReference>
<accession>A0ACB9BFJ4</accession>
<evidence type="ECO:0000313" key="2">
    <source>
        <dbReference type="Proteomes" id="UP001055811"/>
    </source>
</evidence>
<name>A0ACB9BFJ4_CICIN</name>